<evidence type="ECO:0000313" key="7">
    <source>
        <dbReference type="EMBL" id="KDR50947.1"/>
    </source>
</evidence>
<dbReference type="Pfam" id="PF01593">
    <property type="entry name" value="Amino_oxidase"/>
    <property type="match status" value="1"/>
</dbReference>
<keyword evidence="2" id="KW-0732">Signal</keyword>
<evidence type="ECO:0000256" key="1">
    <source>
        <dbReference type="ARBA" id="ARBA00022630"/>
    </source>
</evidence>
<dbReference type="SUPFAM" id="SSF51905">
    <property type="entry name" value="FAD/NAD(P)-binding domain"/>
    <property type="match status" value="1"/>
</dbReference>
<dbReference type="PATRIC" id="fig|1122985.7.peg.3074"/>
<evidence type="ECO:0000256" key="2">
    <source>
        <dbReference type="ARBA" id="ARBA00022729"/>
    </source>
</evidence>
<gene>
    <name evidence="7" type="ORF">HMPREF1991_02971</name>
</gene>
<comment type="caution">
    <text evidence="7">The sequence shown here is derived from an EMBL/GenBank/DDBJ whole genome shotgun (WGS) entry which is preliminary data.</text>
</comment>
<dbReference type="AlphaFoldDB" id="A0A069QE44"/>
<evidence type="ECO:0000259" key="6">
    <source>
        <dbReference type="Pfam" id="PF01593"/>
    </source>
</evidence>
<evidence type="ECO:0000256" key="5">
    <source>
        <dbReference type="ARBA" id="ARBA00023027"/>
    </source>
</evidence>
<keyword evidence="5" id="KW-0520">NAD</keyword>
<protein>
    <submittedName>
        <fullName evidence="7">FAD dependent oxidoreductase</fullName>
    </submittedName>
</protein>
<keyword evidence="3" id="KW-0274">FAD</keyword>
<dbReference type="RefSeq" id="WP_018967094.1">
    <property type="nucleotide sequence ID" value="NZ_KB899213.1"/>
</dbReference>
<name>A0A069QE44_HOYLO</name>
<dbReference type="InterPro" id="IPR052206">
    <property type="entry name" value="Retinol_saturase"/>
</dbReference>
<reference evidence="7 8" key="1">
    <citation type="submission" date="2013-08" db="EMBL/GenBank/DDBJ databases">
        <authorList>
            <person name="Weinstock G."/>
            <person name="Sodergren E."/>
            <person name="Wylie T."/>
            <person name="Fulton L."/>
            <person name="Fulton R."/>
            <person name="Fronick C."/>
            <person name="O'Laughlin M."/>
            <person name="Godfrey J."/>
            <person name="Miner T."/>
            <person name="Herter B."/>
            <person name="Appelbaum E."/>
            <person name="Cordes M."/>
            <person name="Lek S."/>
            <person name="Wollam A."/>
            <person name="Pepin K.H."/>
            <person name="Palsikar V.B."/>
            <person name="Mitreva M."/>
            <person name="Wilson R.K."/>
        </authorList>
    </citation>
    <scope>NUCLEOTIDE SEQUENCE [LARGE SCALE GENOMIC DNA]</scope>
    <source>
        <strain evidence="7 8">ATCC 15930</strain>
    </source>
</reference>
<proteinExistence type="predicted"/>
<dbReference type="PROSITE" id="PS51257">
    <property type="entry name" value="PROKAR_LIPOPROTEIN"/>
    <property type="match status" value="1"/>
</dbReference>
<dbReference type="eggNOG" id="COG1233">
    <property type="taxonomic scope" value="Bacteria"/>
</dbReference>
<dbReference type="Gene3D" id="3.50.50.60">
    <property type="entry name" value="FAD/NAD(P)-binding domain"/>
    <property type="match status" value="2"/>
</dbReference>
<keyword evidence="4" id="KW-0521">NADP</keyword>
<keyword evidence="1" id="KW-0285">Flavoprotein</keyword>
<organism evidence="7 8">
    <name type="scientific">Hoylesella loescheii DSM 19665 = JCM 12249 = ATCC 15930</name>
    <dbReference type="NCBI Taxonomy" id="1122985"/>
    <lineage>
        <taxon>Bacteria</taxon>
        <taxon>Pseudomonadati</taxon>
        <taxon>Bacteroidota</taxon>
        <taxon>Bacteroidia</taxon>
        <taxon>Bacteroidales</taxon>
        <taxon>Prevotellaceae</taxon>
        <taxon>Hoylesella</taxon>
    </lineage>
</organism>
<dbReference type="GO" id="GO:0016491">
    <property type="term" value="F:oxidoreductase activity"/>
    <property type="evidence" value="ECO:0007669"/>
    <property type="project" value="InterPro"/>
</dbReference>
<dbReference type="EMBL" id="JNGW01000129">
    <property type="protein sequence ID" value="KDR50947.1"/>
    <property type="molecule type" value="Genomic_DNA"/>
</dbReference>
<dbReference type="InterPro" id="IPR002937">
    <property type="entry name" value="Amino_oxidase"/>
</dbReference>
<evidence type="ECO:0000256" key="4">
    <source>
        <dbReference type="ARBA" id="ARBA00022857"/>
    </source>
</evidence>
<dbReference type="HOGENOM" id="CLU_019722_1_2_10"/>
<dbReference type="PANTHER" id="PTHR46091:SF3">
    <property type="entry name" value="AMINE OXIDASE DOMAIN-CONTAINING PROTEIN"/>
    <property type="match status" value="1"/>
</dbReference>
<feature type="domain" description="Amine oxidase" evidence="6">
    <location>
        <begin position="11"/>
        <end position="312"/>
    </location>
</feature>
<dbReference type="PANTHER" id="PTHR46091">
    <property type="entry name" value="BLR7054 PROTEIN"/>
    <property type="match status" value="1"/>
</dbReference>
<evidence type="ECO:0000313" key="8">
    <source>
        <dbReference type="Proteomes" id="UP000027442"/>
    </source>
</evidence>
<sequence>MKKCIIIGSGLGGLSCGVILARNGYEVTVLEQETQPGGCLQSFVRKGAKFETGMHFIGSAEEGQTLHPLLRYLGLEDLPLSRLDTQGYDIVSMPQGRFAFANGHEAFVETLAERFPKEKDGLNRYLSLVEQLTLASPINGHHPTAKQMHLKTEYQMRTVDEVINSFVSDPLLRHVLVGNLPLYAGERGRTPFSTHALITNFYNQSAFRVAGGSDIIAQKLIDGITQRGGRVLTRKRVERIICNEHKVTGVTTADGEHFEADLLIAAIHPTLVMQMLDDTNLIRPAFRQRMLNLPNTTGVFTIYIKFKPQSMPYRNHNLYGYATDTPWDCERYTLEDWPRGFLYVHLCDKPAANASPNSLQQWATCGEIMSYMRYEEVAKWADTRIMHRGEAYEAFKHDRAERLINAVEQHAPGLRQAIDCYFTSTPLTYQQYTSTLHGSMYGVAKDVKLGSACHVPSRTRIPNLLFAGQNVNSHGMLGTLVGTLVTCGEVLGEKLKL</sequence>
<accession>A0A069QE44</accession>
<dbReference type="InterPro" id="IPR036188">
    <property type="entry name" value="FAD/NAD-bd_sf"/>
</dbReference>
<keyword evidence="8" id="KW-1185">Reference proteome</keyword>
<evidence type="ECO:0000256" key="3">
    <source>
        <dbReference type="ARBA" id="ARBA00022827"/>
    </source>
</evidence>
<dbReference type="Proteomes" id="UP000027442">
    <property type="component" value="Unassembled WGS sequence"/>
</dbReference>